<evidence type="ECO:0000256" key="2">
    <source>
        <dbReference type="SAM" id="MobiDB-lite"/>
    </source>
</evidence>
<sequence length="702" mass="76732">MIASPSRCGFISTICLFLAATLLLPCLAAGYEQQNITETPNYKLLPGVASVPAPLSVAPAQDWMGIDGAWNTFFLRIGDPGQSVRVLVSTASQQTWAINALACIVNVTDPTTGNITKFNVMNSDCQESRGALYNTTVSKTWQKKGYYQLWIEKNLGLTGNGLYGFDSVGLGMRGDAGPPVANTTIGTLVTSNFWLGHIGVHAKPTNFSSFDDPVPSYIMDLFNQKSIPSLSFGYTAGAQYRDQTILGSLTLGGYDASRLIPNDLTFIFAPDNERELVVGLVGLSASTANQKDIDLLKGGVVTLFIDSTVAELYLPIWICEAFEDAFGLRYDEATDLYLVDDALHQTLLSQNPSVTFTLGQQFSSSATVQITLPYAAFDLEASAPYRGLQEKTRYFPIRRTNGSDNWVLGRTFLQEAYLTVDWERQNFTVSAVDWTFGKAPQLLPIVSPAYSVARPKASPNKPLSSTAVIGLAVGGGFFFALVMCAVGLWFWRRRNQRRLKAIEAKYQAQVAEAAKNVEEPSALATRSSTEGRTVVSMAELSSDAPDNHHQAGSNTQEKGLMMVSEADGAERQIYEMPGDMPVRQEADGRQLSEKESMVIREKIYNGVDPSGTPDVAQEPRQRLAPISPSEVSMVSSQLPPGNVSPTTPRTPRDGALLETPNPFLHPPPYRPRDGRRTETDEALISPLEDSTDTSRRRFSYES</sequence>
<feature type="domain" description="Peptidase A1" evidence="5">
    <location>
        <begin position="71"/>
        <end position="430"/>
    </location>
</feature>
<dbReference type="GO" id="GO:0004190">
    <property type="term" value="F:aspartic-type endopeptidase activity"/>
    <property type="evidence" value="ECO:0007669"/>
    <property type="project" value="InterPro"/>
</dbReference>
<dbReference type="Proteomes" id="UP000624244">
    <property type="component" value="Unassembled WGS sequence"/>
</dbReference>
<dbReference type="InterPro" id="IPR021109">
    <property type="entry name" value="Peptidase_aspartic_dom_sf"/>
</dbReference>
<feature type="transmembrane region" description="Helical" evidence="3">
    <location>
        <begin position="467"/>
        <end position="491"/>
    </location>
</feature>
<dbReference type="PANTHER" id="PTHR47966:SF51">
    <property type="entry name" value="BETA-SITE APP-CLEAVING ENZYME, ISOFORM A-RELATED"/>
    <property type="match status" value="1"/>
</dbReference>
<evidence type="ECO:0000256" key="1">
    <source>
        <dbReference type="ARBA" id="ARBA00007447"/>
    </source>
</evidence>
<keyword evidence="3" id="KW-1133">Transmembrane helix</keyword>
<feature type="compositionally biased region" description="Basic and acidic residues" evidence="2">
    <location>
        <begin position="670"/>
        <end position="679"/>
    </location>
</feature>
<gene>
    <name evidence="6" type="ORF">GGP41_000310</name>
</gene>
<organism evidence="6 7">
    <name type="scientific">Cochliobolus sativus</name>
    <name type="common">Common root rot and spot blotch fungus</name>
    <name type="synonym">Bipolaris sorokiniana</name>
    <dbReference type="NCBI Taxonomy" id="45130"/>
    <lineage>
        <taxon>Eukaryota</taxon>
        <taxon>Fungi</taxon>
        <taxon>Dikarya</taxon>
        <taxon>Ascomycota</taxon>
        <taxon>Pezizomycotina</taxon>
        <taxon>Dothideomycetes</taxon>
        <taxon>Pleosporomycetidae</taxon>
        <taxon>Pleosporales</taxon>
        <taxon>Pleosporineae</taxon>
        <taxon>Pleosporaceae</taxon>
        <taxon>Bipolaris</taxon>
    </lineage>
</organism>
<dbReference type="InterPro" id="IPR001461">
    <property type="entry name" value="Aspartic_peptidase_A1"/>
</dbReference>
<dbReference type="EMBL" id="WNKQ01000013">
    <property type="protein sequence ID" value="KAF5847602.1"/>
    <property type="molecule type" value="Genomic_DNA"/>
</dbReference>
<evidence type="ECO:0000313" key="7">
    <source>
        <dbReference type="Proteomes" id="UP000624244"/>
    </source>
</evidence>
<dbReference type="CDD" id="cd12087">
    <property type="entry name" value="TM_EGFR-like"/>
    <property type="match status" value="1"/>
</dbReference>
<dbReference type="AlphaFoldDB" id="A0A8H5ZE44"/>
<feature type="compositionally biased region" description="Polar residues" evidence="2">
    <location>
        <begin position="629"/>
        <end position="649"/>
    </location>
</feature>
<dbReference type="InterPro" id="IPR033121">
    <property type="entry name" value="PEPTIDASE_A1"/>
</dbReference>
<feature type="region of interest" description="Disordered" evidence="2">
    <location>
        <begin position="628"/>
        <end position="702"/>
    </location>
</feature>
<accession>A0A8H5ZE44</accession>
<feature type="signal peptide" evidence="4">
    <location>
        <begin position="1"/>
        <end position="30"/>
    </location>
</feature>
<dbReference type="PRINTS" id="PR00792">
    <property type="entry name" value="PEPSIN"/>
</dbReference>
<keyword evidence="4" id="KW-0732">Signal</keyword>
<dbReference type="Pfam" id="PF00026">
    <property type="entry name" value="Asp"/>
    <property type="match status" value="1"/>
</dbReference>
<proteinExistence type="inferred from homology"/>
<evidence type="ECO:0000313" key="6">
    <source>
        <dbReference type="EMBL" id="KAF5847602.1"/>
    </source>
</evidence>
<evidence type="ECO:0000256" key="3">
    <source>
        <dbReference type="SAM" id="Phobius"/>
    </source>
</evidence>
<feature type="compositionally biased region" description="Basic and acidic residues" evidence="2">
    <location>
        <begin position="692"/>
        <end position="702"/>
    </location>
</feature>
<keyword evidence="3" id="KW-0472">Membrane</keyword>
<comment type="caution">
    <text evidence="6">The sequence shown here is derived from an EMBL/GenBank/DDBJ whole genome shotgun (WGS) entry which is preliminary data.</text>
</comment>
<evidence type="ECO:0000256" key="4">
    <source>
        <dbReference type="SAM" id="SignalP"/>
    </source>
</evidence>
<feature type="chain" id="PRO_5034288498" description="Peptidase A1 domain-containing protein" evidence="4">
    <location>
        <begin position="31"/>
        <end position="702"/>
    </location>
</feature>
<dbReference type="Gene3D" id="2.40.70.10">
    <property type="entry name" value="Acid Proteases"/>
    <property type="match status" value="2"/>
</dbReference>
<protein>
    <recommendedName>
        <fullName evidence="5">Peptidase A1 domain-containing protein</fullName>
    </recommendedName>
</protein>
<dbReference type="GO" id="GO:0006508">
    <property type="term" value="P:proteolysis"/>
    <property type="evidence" value="ECO:0007669"/>
    <property type="project" value="InterPro"/>
</dbReference>
<dbReference type="PANTHER" id="PTHR47966">
    <property type="entry name" value="BETA-SITE APP-CLEAVING ENZYME, ISOFORM A-RELATED"/>
    <property type="match status" value="1"/>
</dbReference>
<dbReference type="GO" id="GO:0000324">
    <property type="term" value="C:fungal-type vacuole"/>
    <property type="evidence" value="ECO:0007669"/>
    <property type="project" value="TreeGrafter"/>
</dbReference>
<reference evidence="6" key="1">
    <citation type="submission" date="2019-11" db="EMBL/GenBank/DDBJ databases">
        <title>Bipolaris sorokiniana Genome sequencing.</title>
        <authorList>
            <person name="Wang H."/>
        </authorList>
    </citation>
    <scope>NUCLEOTIDE SEQUENCE</scope>
</reference>
<evidence type="ECO:0000259" key="5">
    <source>
        <dbReference type="PROSITE" id="PS51767"/>
    </source>
</evidence>
<dbReference type="OMA" id="TVDWERQ"/>
<comment type="similarity">
    <text evidence="1">Belongs to the peptidase A1 family.</text>
</comment>
<dbReference type="PROSITE" id="PS51767">
    <property type="entry name" value="PEPTIDASE_A1"/>
    <property type="match status" value="1"/>
</dbReference>
<keyword evidence="3" id="KW-0812">Transmembrane</keyword>
<name>A0A8H5ZE44_COCSA</name>
<dbReference type="SUPFAM" id="SSF50630">
    <property type="entry name" value="Acid proteases"/>
    <property type="match status" value="1"/>
</dbReference>
<feature type="region of interest" description="Disordered" evidence="2">
    <location>
        <begin position="540"/>
        <end position="559"/>
    </location>
</feature>